<accession>A0A7J6V9M6</accession>
<keyword evidence="2" id="KW-1185">Reference proteome</keyword>
<evidence type="ECO:0000313" key="1">
    <source>
        <dbReference type="EMBL" id="KAF5181082.1"/>
    </source>
</evidence>
<name>A0A7J6V9M6_THATH</name>
<comment type="caution">
    <text evidence="1">The sequence shown here is derived from an EMBL/GenBank/DDBJ whole genome shotgun (WGS) entry which is preliminary data.</text>
</comment>
<reference evidence="1 2" key="1">
    <citation type="submission" date="2020-06" db="EMBL/GenBank/DDBJ databases">
        <title>Transcriptomic and genomic resources for Thalictrum thalictroides and T. hernandezii: Facilitating candidate gene discovery in an emerging model plant lineage.</title>
        <authorList>
            <person name="Arias T."/>
            <person name="Riano-Pachon D.M."/>
            <person name="Di Stilio V.S."/>
        </authorList>
    </citation>
    <scope>NUCLEOTIDE SEQUENCE [LARGE SCALE GENOMIC DNA]</scope>
    <source>
        <strain evidence="2">cv. WT478/WT964</strain>
        <tissue evidence="1">Leaves</tissue>
    </source>
</reference>
<sequence>MAGSLSKVGTWRFLSIQVRIKTDDKELGHVMGGSQFLRGNVFYIYNKEPTDLRKYHCAPLKSHYVVEREWVGHFPPV</sequence>
<organism evidence="1 2">
    <name type="scientific">Thalictrum thalictroides</name>
    <name type="common">Rue-anemone</name>
    <name type="synonym">Anemone thalictroides</name>
    <dbReference type="NCBI Taxonomy" id="46969"/>
    <lineage>
        <taxon>Eukaryota</taxon>
        <taxon>Viridiplantae</taxon>
        <taxon>Streptophyta</taxon>
        <taxon>Embryophyta</taxon>
        <taxon>Tracheophyta</taxon>
        <taxon>Spermatophyta</taxon>
        <taxon>Magnoliopsida</taxon>
        <taxon>Ranunculales</taxon>
        <taxon>Ranunculaceae</taxon>
        <taxon>Thalictroideae</taxon>
        <taxon>Thalictrum</taxon>
    </lineage>
</organism>
<dbReference type="EMBL" id="JABWDY010036583">
    <property type="protein sequence ID" value="KAF5181082.1"/>
    <property type="molecule type" value="Genomic_DNA"/>
</dbReference>
<protein>
    <submittedName>
        <fullName evidence="1">Uncharacterized protein</fullName>
    </submittedName>
</protein>
<proteinExistence type="predicted"/>
<dbReference type="AlphaFoldDB" id="A0A7J6V9M6"/>
<gene>
    <name evidence="1" type="ORF">FRX31_029326</name>
</gene>
<evidence type="ECO:0000313" key="2">
    <source>
        <dbReference type="Proteomes" id="UP000554482"/>
    </source>
</evidence>
<dbReference type="Proteomes" id="UP000554482">
    <property type="component" value="Unassembled WGS sequence"/>
</dbReference>